<dbReference type="InterPro" id="IPR025427">
    <property type="entry name" value="DUF4160"/>
</dbReference>
<sequence length="86" mass="10110">MSVLSMFYGIIISIFTKNEHNPPHIHAEYGEYEMSVTFEGEILAGNLPRKQRRLVKAWIEIHKEELEADWKLAMKKLPIFKIKPLD</sequence>
<protein>
    <submittedName>
        <fullName evidence="1">DUF4160 domain-containing protein</fullName>
    </submittedName>
</protein>
<proteinExistence type="predicted"/>
<accession>A0AA48I4G1</accession>
<organism evidence="1">
    <name type="scientific">Candidatus Paraimprobicoccus trichonymphae</name>
    <dbReference type="NCBI Taxonomy" id="3033793"/>
    <lineage>
        <taxon>Bacteria</taxon>
        <taxon>Bacillati</taxon>
        <taxon>Bacillota</taxon>
        <taxon>Clostridia</taxon>
        <taxon>Candidatus Paraimprobicoccus</taxon>
    </lineage>
</organism>
<gene>
    <name evidence="1" type="ORF">RsTaC01_0616</name>
</gene>
<dbReference type="Proteomes" id="UP001335720">
    <property type="component" value="Chromosome"/>
</dbReference>
<name>A0AA48I4G1_9FIRM</name>
<reference evidence="1" key="1">
    <citation type="journal article" date="2023" name="ISME J.">
        <title>Emergence of putative energy parasites within Clostridia revealed by genome analysis of a novel endosymbiotic clade.</title>
        <authorList>
            <person name="Takahashi K."/>
            <person name="Kuwahara H."/>
            <person name="Horikawa Y."/>
            <person name="Izawa K."/>
            <person name="Kato D."/>
            <person name="Inagaki T."/>
            <person name="Yuki M."/>
            <person name="Ohkuma M."/>
            <person name="Hongoh Y."/>
        </authorList>
    </citation>
    <scope>NUCLEOTIDE SEQUENCE</scope>
    <source>
        <strain evidence="1">RsTa-C01</strain>
    </source>
</reference>
<dbReference type="AlphaFoldDB" id="A0AA48I4G1"/>
<dbReference type="Pfam" id="PF13711">
    <property type="entry name" value="DUF4160"/>
    <property type="match status" value="1"/>
</dbReference>
<dbReference type="EMBL" id="AP027925">
    <property type="protein sequence ID" value="BED92752.1"/>
    <property type="molecule type" value="Genomic_DNA"/>
</dbReference>
<dbReference type="KEGG" id="ptrh:RsTaC01_0616"/>
<evidence type="ECO:0000313" key="1">
    <source>
        <dbReference type="EMBL" id="BED92752.1"/>
    </source>
</evidence>